<dbReference type="EMBL" id="MWPH01000001">
    <property type="protein sequence ID" value="OVE85630.1"/>
    <property type="molecule type" value="Genomic_DNA"/>
</dbReference>
<dbReference type="RefSeq" id="WP_054862183.1">
    <property type="nucleotide sequence ID" value="NZ_MWPH01000001.1"/>
</dbReference>
<dbReference type="OrthoDB" id="226715at2157"/>
<protein>
    <submittedName>
        <fullName evidence="2">Uncharacterized protein</fullName>
    </submittedName>
</protein>
<dbReference type="Pfam" id="PF23928">
    <property type="entry name" value="DUF7266"/>
    <property type="match status" value="1"/>
</dbReference>
<keyword evidence="3" id="KW-1185">Reference proteome</keyword>
<evidence type="ECO:0000313" key="3">
    <source>
        <dbReference type="Proteomes" id="UP000196084"/>
    </source>
</evidence>
<accession>A0A202EC96</accession>
<keyword evidence="1" id="KW-0472">Membrane</keyword>
<keyword evidence="1" id="KW-1133">Transmembrane helix</keyword>
<evidence type="ECO:0000256" key="1">
    <source>
        <dbReference type="SAM" id="Phobius"/>
    </source>
</evidence>
<dbReference type="Proteomes" id="UP000196084">
    <property type="component" value="Unassembled WGS sequence"/>
</dbReference>
<gene>
    <name evidence="2" type="ORF">B2G88_02045</name>
</gene>
<reference evidence="2 3" key="1">
    <citation type="submission" date="2017-02" db="EMBL/GenBank/DDBJ databases">
        <title>Natronthermophilus aegyptiacus gen. nov.,sp. nov., an aerobic, extremely halophilic alkalithermophilic archaeon isolated from the athalassohaline Wadi An Natrun, Egypt.</title>
        <authorList>
            <person name="Zhao B."/>
        </authorList>
    </citation>
    <scope>NUCLEOTIDE SEQUENCE [LARGE SCALE GENOMIC DNA]</scope>
    <source>
        <strain evidence="2 3">CGMCC 1.3597</strain>
    </source>
</reference>
<comment type="caution">
    <text evidence="2">The sequence shown here is derived from an EMBL/GenBank/DDBJ whole genome shotgun (WGS) entry which is preliminary data.</text>
</comment>
<proteinExistence type="predicted"/>
<keyword evidence="1" id="KW-0812">Transmembrane</keyword>
<dbReference type="InterPro" id="IPR055690">
    <property type="entry name" value="DUF7266"/>
</dbReference>
<name>A0A202EC96_9EURY</name>
<sequence>MIGPQTKSHNRMQDRGVSVAITHVLTIGITTILIAMLLMSGSTLLESETDRSADTSLETVGERIAGEIGNVDQIASTEGTNDVTLTVDHPRTVSNSGYSVTLLEDCNEDGDHDAPLIGDDLPCLELETYDHDAVVHVPVAVETDVDDRSTATGGSVEISYDGSSITLEGAN</sequence>
<dbReference type="AlphaFoldDB" id="A0A202EC96"/>
<feature type="transmembrane region" description="Helical" evidence="1">
    <location>
        <begin position="20"/>
        <end position="39"/>
    </location>
</feature>
<evidence type="ECO:0000313" key="2">
    <source>
        <dbReference type="EMBL" id="OVE85630.1"/>
    </source>
</evidence>
<organism evidence="2 3">
    <name type="scientific">Natronolimnobius baerhuensis</name>
    <dbReference type="NCBI Taxonomy" id="253108"/>
    <lineage>
        <taxon>Archaea</taxon>
        <taxon>Methanobacteriati</taxon>
        <taxon>Methanobacteriota</taxon>
        <taxon>Stenosarchaea group</taxon>
        <taxon>Halobacteria</taxon>
        <taxon>Halobacteriales</taxon>
        <taxon>Natrialbaceae</taxon>
        <taxon>Natronolimnobius</taxon>
    </lineage>
</organism>